<evidence type="ECO:0000256" key="1">
    <source>
        <dbReference type="ARBA" id="ARBA00007251"/>
    </source>
</evidence>
<comment type="caution">
    <text evidence="3">The sequence shown here is derived from an EMBL/GenBank/DDBJ whole genome shotgun (WGS) entry which is preliminary data.</text>
</comment>
<proteinExistence type="inferred from homology"/>
<dbReference type="Proteomes" id="UP001140206">
    <property type="component" value="Chromosome 1"/>
</dbReference>
<comment type="similarity">
    <text evidence="1 2">Belongs to the eIF-2B alpha/beta/delta subunits family.</text>
</comment>
<keyword evidence="4" id="KW-1185">Reference proteome</keyword>
<dbReference type="Gene3D" id="3.40.50.10470">
    <property type="entry name" value="Translation initiation factor eif-2b, domain 2"/>
    <property type="match status" value="2"/>
</dbReference>
<dbReference type="InterPro" id="IPR042529">
    <property type="entry name" value="IF_2B-like_C"/>
</dbReference>
<accession>A0AAV8HV03</accession>
<keyword evidence="3" id="KW-0413">Isomerase</keyword>
<reference evidence="3" key="1">
    <citation type="submission" date="2022-08" db="EMBL/GenBank/DDBJ databases">
        <authorList>
            <person name="Marques A."/>
        </authorList>
    </citation>
    <scope>NUCLEOTIDE SEQUENCE</scope>
    <source>
        <strain evidence="3">RhyPub2mFocal</strain>
        <tissue evidence="3">Leaves</tissue>
    </source>
</reference>
<dbReference type="InterPro" id="IPR037171">
    <property type="entry name" value="NagB/RpiA_transferase-like"/>
</dbReference>
<dbReference type="InterPro" id="IPR027363">
    <property type="entry name" value="M1Pi_N"/>
</dbReference>
<dbReference type="GO" id="GO:0046523">
    <property type="term" value="F:S-methyl-5-thioribose-1-phosphate isomerase activity"/>
    <property type="evidence" value="ECO:0007669"/>
    <property type="project" value="TreeGrafter"/>
</dbReference>
<gene>
    <name evidence="3" type="ORF">LUZ62_031637</name>
</gene>
<name>A0AAV8HV03_9POAL</name>
<dbReference type="InterPro" id="IPR000649">
    <property type="entry name" value="IF-2B-related"/>
</dbReference>
<dbReference type="AlphaFoldDB" id="A0AAV8HV03"/>
<dbReference type="PANTHER" id="PTHR43475">
    <property type="entry name" value="METHYLTHIORIBOSE-1-PHOSPHATE ISOMERASE"/>
    <property type="match status" value="1"/>
</dbReference>
<dbReference type="PANTHER" id="PTHR43475:SF1">
    <property type="entry name" value="METHYLTHIORIBOSE-1-PHOSPHATE ISOMERASE"/>
    <property type="match status" value="1"/>
</dbReference>
<dbReference type="EMBL" id="JAMFTS010000001">
    <property type="protein sequence ID" value="KAJ4819071.1"/>
    <property type="molecule type" value="Genomic_DNA"/>
</dbReference>
<dbReference type="Gene3D" id="1.20.120.420">
    <property type="entry name" value="translation initiation factor eif-2b, domain 1"/>
    <property type="match status" value="1"/>
</dbReference>
<organism evidence="3 4">
    <name type="scientific">Rhynchospora pubera</name>
    <dbReference type="NCBI Taxonomy" id="906938"/>
    <lineage>
        <taxon>Eukaryota</taxon>
        <taxon>Viridiplantae</taxon>
        <taxon>Streptophyta</taxon>
        <taxon>Embryophyta</taxon>
        <taxon>Tracheophyta</taxon>
        <taxon>Spermatophyta</taxon>
        <taxon>Magnoliopsida</taxon>
        <taxon>Liliopsida</taxon>
        <taxon>Poales</taxon>
        <taxon>Cyperaceae</taxon>
        <taxon>Cyperoideae</taxon>
        <taxon>Rhynchosporeae</taxon>
        <taxon>Rhynchospora</taxon>
    </lineage>
</organism>
<evidence type="ECO:0000313" key="4">
    <source>
        <dbReference type="Proteomes" id="UP001140206"/>
    </source>
</evidence>
<dbReference type="Pfam" id="PF01008">
    <property type="entry name" value="IF-2B"/>
    <property type="match status" value="2"/>
</dbReference>
<evidence type="ECO:0000256" key="2">
    <source>
        <dbReference type="RuleBase" id="RU003814"/>
    </source>
</evidence>
<dbReference type="GO" id="GO:0019509">
    <property type="term" value="P:L-methionine salvage from methylthioadenosine"/>
    <property type="evidence" value="ECO:0007669"/>
    <property type="project" value="TreeGrafter"/>
</dbReference>
<sequence length="212" mass="22156">MLENDVADNKAIGSHGSIFLRKKSEGLKKLCVLTHCNTGSLATTGYGTALGVIRALHAGGYLDKAFCTETRPFNQGSRLTAYELVHDKIPATLVADSAIAALVKSGTVNAVVVGADRITANGDTANKIGTYSLALCAKHHGQIVIEERSPKELLNSEGGLGKQVAASGISVWNPAFDVTPASLITAIITEKGVITKTADDAFDIKSFVQSTS</sequence>
<protein>
    <submittedName>
        <fullName evidence="3">Methylthioribose-1-phosphate isomerase</fullName>
    </submittedName>
</protein>
<dbReference type="SUPFAM" id="SSF100950">
    <property type="entry name" value="NagB/RpiA/CoA transferase-like"/>
    <property type="match status" value="1"/>
</dbReference>
<evidence type="ECO:0000313" key="3">
    <source>
        <dbReference type="EMBL" id="KAJ4819071.1"/>
    </source>
</evidence>